<feature type="region of interest" description="Disordered" evidence="1">
    <location>
        <begin position="75"/>
        <end position="104"/>
    </location>
</feature>
<keyword evidence="2" id="KW-1133">Transmembrane helix</keyword>
<proteinExistence type="predicted"/>
<reference evidence="3" key="1">
    <citation type="journal article" date="2022" name="Int. J. Mol. Sci.">
        <title>Draft Genome of Tanacetum Coccineum: Genomic Comparison of Closely Related Tanacetum-Family Plants.</title>
        <authorList>
            <person name="Yamashiro T."/>
            <person name="Shiraishi A."/>
            <person name="Nakayama K."/>
            <person name="Satake H."/>
        </authorList>
    </citation>
    <scope>NUCLEOTIDE SEQUENCE</scope>
</reference>
<keyword evidence="2" id="KW-0472">Membrane</keyword>
<dbReference type="EMBL" id="BQNB010019012">
    <property type="protein sequence ID" value="GJT80647.1"/>
    <property type="molecule type" value="Genomic_DNA"/>
</dbReference>
<organism evidence="3 4">
    <name type="scientific">Tanacetum coccineum</name>
    <dbReference type="NCBI Taxonomy" id="301880"/>
    <lineage>
        <taxon>Eukaryota</taxon>
        <taxon>Viridiplantae</taxon>
        <taxon>Streptophyta</taxon>
        <taxon>Embryophyta</taxon>
        <taxon>Tracheophyta</taxon>
        <taxon>Spermatophyta</taxon>
        <taxon>Magnoliopsida</taxon>
        <taxon>eudicotyledons</taxon>
        <taxon>Gunneridae</taxon>
        <taxon>Pentapetalae</taxon>
        <taxon>asterids</taxon>
        <taxon>campanulids</taxon>
        <taxon>Asterales</taxon>
        <taxon>Asteraceae</taxon>
        <taxon>Asteroideae</taxon>
        <taxon>Anthemideae</taxon>
        <taxon>Anthemidinae</taxon>
        <taxon>Tanacetum</taxon>
    </lineage>
</organism>
<evidence type="ECO:0000256" key="1">
    <source>
        <dbReference type="SAM" id="MobiDB-lite"/>
    </source>
</evidence>
<name>A0ABQ5H0E4_9ASTR</name>
<feature type="transmembrane region" description="Helical" evidence="2">
    <location>
        <begin position="30"/>
        <end position="50"/>
    </location>
</feature>
<evidence type="ECO:0000256" key="2">
    <source>
        <dbReference type="SAM" id="Phobius"/>
    </source>
</evidence>
<reference evidence="3" key="2">
    <citation type="submission" date="2022-01" db="EMBL/GenBank/DDBJ databases">
        <authorList>
            <person name="Yamashiro T."/>
            <person name="Shiraishi A."/>
            <person name="Satake H."/>
            <person name="Nakayama K."/>
        </authorList>
    </citation>
    <scope>NUCLEOTIDE SEQUENCE</scope>
</reference>
<evidence type="ECO:0000313" key="4">
    <source>
        <dbReference type="Proteomes" id="UP001151760"/>
    </source>
</evidence>
<protein>
    <submittedName>
        <fullName evidence="3">Uncharacterized protein</fullName>
    </submittedName>
</protein>
<gene>
    <name evidence="3" type="ORF">Tco_1054989</name>
</gene>
<dbReference type="Proteomes" id="UP001151760">
    <property type="component" value="Unassembled WGS sequence"/>
</dbReference>
<comment type="caution">
    <text evidence="3">The sequence shown here is derived from an EMBL/GenBank/DDBJ whole genome shotgun (WGS) entry which is preliminary data.</text>
</comment>
<accession>A0ABQ5H0E4</accession>
<keyword evidence="4" id="KW-1185">Reference proteome</keyword>
<evidence type="ECO:0000313" key="3">
    <source>
        <dbReference type="EMBL" id="GJT80647.1"/>
    </source>
</evidence>
<sequence length="282" mass="30909">MLRYYHFSLLTTLTNILNTTCHFNTRLLHFLHFTILILICLNDTLVLGLFDISDDVMSQTLLFYSGQAKVSIPAARPNQVPASKPKLVSTGRPKPVSTGASVSTGQSPYELEMKVIVDSGCSPHILANKERLHAIQSFKVDTSEDIFQHEIARLKGQEQRATSDAEILGLGVANQFQLDNHPSSNSLFFGCLNQQLQFSSPSNLGNYVPSPGIFSSTSYDAEFGAILKNLAPTVEVSPVATKRIHTALEAQAGFDANAGKKQQMDVKSTFLYGNIDEEVVET</sequence>
<keyword evidence="2" id="KW-0812">Transmembrane</keyword>